<dbReference type="KEGG" id="vg:80531971"/>
<dbReference type="RefSeq" id="YP_010794953.1">
    <property type="nucleotide sequence ID" value="NC_075563.1"/>
</dbReference>
<gene>
    <name evidence="2" type="primary">V57</name>
</gene>
<accession>A0A455JQ80</accession>
<evidence type="ECO:0000313" key="2">
    <source>
        <dbReference type="EMBL" id="AVT50777.1"/>
    </source>
</evidence>
<organism evidence="2 3">
    <name type="scientific">Cervid alphaherpesvirus 2</name>
    <dbReference type="NCBI Taxonomy" id="365327"/>
    <lineage>
        <taxon>Viruses</taxon>
        <taxon>Duplodnaviria</taxon>
        <taxon>Heunggongvirae</taxon>
        <taxon>Peploviricota</taxon>
        <taxon>Herviviricetes</taxon>
        <taxon>Herpesvirales</taxon>
        <taxon>Orthoherpesviridae</taxon>
        <taxon>Alphaherpesvirinae</taxon>
        <taxon>Varicellovirus</taxon>
        <taxon>Varicellovirus cervidalpha2</taxon>
    </lineage>
</organism>
<feature type="compositionally biased region" description="Acidic residues" evidence="1">
    <location>
        <begin position="102"/>
        <end position="120"/>
    </location>
</feature>
<keyword evidence="3" id="KW-1185">Reference proteome</keyword>
<feature type="region of interest" description="Disordered" evidence="1">
    <location>
        <begin position="39"/>
        <end position="159"/>
    </location>
</feature>
<name>A0A455JQ80_9ALPH</name>
<evidence type="ECO:0000256" key="1">
    <source>
        <dbReference type="SAM" id="MobiDB-lite"/>
    </source>
</evidence>
<dbReference type="GeneID" id="80531971"/>
<feature type="compositionally biased region" description="Basic residues" evidence="1">
    <location>
        <begin position="81"/>
        <end position="95"/>
    </location>
</feature>
<dbReference type="EMBL" id="MH036943">
    <property type="protein sequence ID" value="AVT50777.1"/>
    <property type="molecule type" value="Genomic_DNA"/>
</dbReference>
<reference evidence="2 3" key="1">
    <citation type="submission" date="2018-03" db="EMBL/GenBank/DDBJ databases">
        <title>Cervid herpesvirus genomes.</title>
        <authorList>
            <person name="Das Neves C.G."/>
            <person name="Davison A.J."/>
        </authorList>
    </citation>
    <scope>NUCLEOTIDE SEQUENCE [LARGE SCALE GENOMIC DNA]</scope>
    <source>
        <strain evidence="2 3">Norway</strain>
    </source>
</reference>
<feature type="compositionally biased region" description="Basic and acidic residues" evidence="1">
    <location>
        <begin position="149"/>
        <end position="159"/>
    </location>
</feature>
<evidence type="ECO:0000313" key="3">
    <source>
        <dbReference type="Proteomes" id="UP000326033"/>
    </source>
</evidence>
<feature type="compositionally biased region" description="Low complexity" evidence="1">
    <location>
        <begin position="121"/>
        <end position="147"/>
    </location>
</feature>
<dbReference type="Proteomes" id="UP000326033">
    <property type="component" value="Segment"/>
</dbReference>
<proteinExistence type="predicted"/>
<sequence>MALARTQPPRAAGGVFGEARVATVADYKRLLATNRAAAAKLRAAAGGGEAAPDERGRAQTGAGRPRGGARGRAAEDAPARGARRPSGRAARRPSGRARPAPEDEYGDEYEDEYEYGDAEEGPTPAEVRAARLYAAAGPARARRPAPAGEFERQTRAGTR</sequence>
<protein>
    <submittedName>
        <fullName evidence="2">Protein V57</fullName>
    </submittedName>
</protein>